<organism evidence="2 3">
    <name type="scientific">Prorocentrum cordatum</name>
    <dbReference type="NCBI Taxonomy" id="2364126"/>
    <lineage>
        <taxon>Eukaryota</taxon>
        <taxon>Sar</taxon>
        <taxon>Alveolata</taxon>
        <taxon>Dinophyceae</taxon>
        <taxon>Prorocentrales</taxon>
        <taxon>Prorocentraceae</taxon>
        <taxon>Prorocentrum</taxon>
    </lineage>
</organism>
<keyword evidence="3" id="KW-1185">Reference proteome</keyword>
<gene>
    <name evidence="2" type="ORF">PCOR1329_LOCUS55580</name>
</gene>
<name>A0ABN9V850_9DINO</name>
<accession>A0ABN9V850</accession>
<sequence length="108" mass="11808">MRPVARLRVWPPHRARERTPVARGDGLLGAPRREQRAVHVRDDCPYAPPGQGALRGRGGQGHPLWRRRAASVEQRAAAREPLAAAAAVTQRRSGREPSRDPSPEGMSG</sequence>
<evidence type="ECO:0000313" key="3">
    <source>
        <dbReference type="Proteomes" id="UP001189429"/>
    </source>
</evidence>
<feature type="region of interest" description="Disordered" evidence="1">
    <location>
        <begin position="42"/>
        <end position="108"/>
    </location>
</feature>
<evidence type="ECO:0000256" key="1">
    <source>
        <dbReference type="SAM" id="MobiDB-lite"/>
    </source>
</evidence>
<feature type="compositionally biased region" description="Basic and acidic residues" evidence="1">
    <location>
        <begin position="93"/>
        <end position="102"/>
    </location>
</feature>
<dbReference type="EMBL" id="CAUYUJ010016820">
    <property type="protein sequence ID" value="CAK0869117.1"/>
    <property type="molecule type" value="Genomic_DNA"/>
</dbReference>
<evidence type="ECO:0000313" key="2">
    <source>
        <dbReference type="EMBL" id="CAK0869117.1"/>
    </source>
</evidence>
<protein>
    <submittedName>
        <fullName evidence="2">Uncharacterized protein</fullName>
    </submittedName>
</protein>
<reference evidence="2" key="1">
    <citation type="submission" date="2023-10" db="EMBL/GenBank/DDBJ databases">
        <authorList>
            <person name="Chen Y."/>
            <person name="Shah S."/>
            <person name="Dougan E. K."/>
            <person name="Thang M."/>
            <person name="Chan C."/>
        </authorList>
    </citation>
    <scope>NUCLEOTIDE SEQUENCE [LARGE SCALE GENOMIC DNA]</scope>
</reference>
<dbReference type="Proteomes" id="UP001189429">
    <property type="component" value="Unassembled WGS sequence"/>
</dbReference>
<comment type="caution">
    <text evidence="2">The sequence shown here is derived from an EMBL/GenBank/DDBJ whole genome shotgun (WGS) entry which is preliminary data.</text>
</comment>
<proteinExistence type="predicted"/>